<feature type="transmembrane region" description="Helical" evidence="1">
    <location>
        <begin position="196"/>
        <end position="214"/>
    </location>
</feature>
<reference evidence="3" key="1">
    <citation type="journal article" date="2019" name="Int. J. Syst. Evol. Microbiol.">
        <title>The Global Catalogue of Microorganisms (GCM) 10K type strain sequencing project: providing services to taxonomists for standard genome sequencing and annotation.</title>
        <authorList>
            <consortium name="The Broad Institute Genomics Platform"/>
            <consortium name="The Broad Institute Genome Sequencing Center for Infectious Disease"/>
            <person name="Wu L."/>
            <person name="Ma J."/>
        </authorList>
    </citation>
    <scope>NUCLEOTIDE SEQUENCE [LARGE SCALE GENOMIC DNA]</scope>
    <source>
        <strain evidence="3">JCM 15089</strain>
    </source>
</reference>
<keyword evidence="1" id="KW-0812">Transmembrane</keyword>
<keyword evidence="1" id="KW-0472">Membrane</keyword>
<accession>A0ABP3PX53</accession>
<dbReference type="RefSeq" id="WP_166936145.1">
    <property type="nucleotide sequence ID" value="NZ_BAAADD010000007.1"/>
</dbReference>
<feature type="transmembrane region" description="Helical" evidence="1">
    <location>
        <begin position="121"/>
        <end position="141"/>
    </location>
</feature>
<sequence>MQSGSIYKAERLSPAEKVFLGVSLLIWTVYTVWLGKDTSWDFRNYHWYIPYQLLNNRLDVDIAVAHQGSYYNPLSDVPFYLLARYTTSWFAIAVLGLIQALNIVPMYLIARSSLKIAERELAAAALSFFGMTGGMMLTLYGTHYYDNALSVFTLTALAIIVLRRQEMAEGPLLAVAKWCGLAGLLTGFAAGLKLPMAPYALGFAAALVAVGGSRKHLITRLVAGGIGGIAGFFAGAGYWMLKMQEVTGNPLFPYFNDYFKSPLALASPYRDMRFLQYGFWNNLTYPIRFSIDYRIADDIPYGDIRIGIGYVVVIVASAIWLFGKRAKEVLFDTQATRILFAFVAVTYLVWLKLFAIHRYILQLEMLAPLLIAMGVGLLPLGRKVKLVAIGCLFFFALLFTRTEHLEGAPLGDPYIAVDLPAIPDPAHTMVVMTGDAPLGFIAPSLPPQIPVLRIDGWMMQPEDGSFLTQEMRRRVAAHKGPLFLIADAYDMGRASAAIVDYGMAIDWQKCRIFTTNLTGAYQWCPLLRRNW</sequence>
<evidence type="ECO:0008006" key="4">
    <source>
        <dbReference type="Google" id="ProtNLM"/>
    </source>
</evidence>
<proteinExistence type="predicted"/>
<keyword evidence="3" id="KW-1185">Reference proteome</keyword>
<keyword evidence="1" id="KW-1133">Transmembrane helix</keyword>
<feature type="transmembrane region" description="Helical" evidence="1">
    <location>
        <begin position="221"/>
        <end position="241"/>
    </location>
</feature>
<organism evidence="2 3">
    <name type="scientific">Rhizomicrobium electricum</name>
    <dbReference type="NCBI Taxonomy" id="480070"/>
    <lineage>
        <taxon>Bacteria</taxon>
        <taxon>Pseudomonadati</taxon>
        <taxon>Pseudomonadota</taxon>
        <taxon>Alphaproteobacteria</taxon>
        <taxon>Micropepsales</taxon>
        <taxon>Micropepsaceae</taxon>
        <taxon>Rhizomicrobium</taxon>
    </lineage>
</organism>
<feature type="transmembrane region" description="Helical" evidence="1">
    <location>
        <begin position="335"/>
        <end position="353"/>
    </location>
</feature>
<comment type="caution">
    <text evidence="2">The sequence shown here is derived from an EMBL/GenBank/DDBJ whole genome shotgun (WGS) entry which is preliminary data.</text>
</comment>
<dbReference type="Proteomes" id="UP001499951">
    <property type="component" value="Unassembled WGS sequence"/>
</dbReference>
<feature type="transmembrane region" description="Helical" evidence="1">
    <location>
        <begin position="18"/>
        <end position="35"/>
    </location>
</feature>
<gene>
    <name evidence="2" type="ORF">GCM10008942_28280</name>
</gene>
<feature type="transmembrane region" description="Helical" evidence="1">
    <location>
        <begin position="359"/>
        <end position="377"/>
    </location>
</feature>
<evidence type="ECO:0000313" key="2">
    <source>
        <dbReference type="EMBL" id="GAA0577734.1"/>
    </source>
</evidence>
<evidence type="ECO:0000313" key="3">
    <source>
        <dbReference type="Proteomes" id="UP001499951"/>
    </source>
</evidence>
<name>A0ABP3PX53_9PROT</name>
<feature type="transmembrane region" description="Helical" evidence="1">
    <location>
        <begin position="89"/>
        <end position="109"/>
    </location>
</feature>
<dbReference type="EMBL" id="BAAADD010000007">
    <property type="protein sequence ID" value="GAA0577734.1"/>
    <property type="molecule type" value="Genomic_DNA"/>
</dbReference>
<feature type="transmembrane region" description="Helical" evidence="1">
    <location>
        <begin position="304"/>
        <end position="323"/>
    </location>
</feature>
<feature type="transmembrane region" description="Helical" evidence="1">
    <location>
        <begin position="384"/>
        <end position="400"/>
    </location>
</feature>
<protein>
    <recommendedName>
        <fullName evidence="4">Glycosyltransferase RgtA/B/C/D-like domain-containing protein</fullName>
    </recommendedName>
</protein>
<evidence type="ECO:0000256" key="1">
    <source>
        <dbReference type="SAM" id="Phobius"/>
    </source>
</evidence>